<name>A0ACB8SBI3_9AGAM</name>
<dbReference type="Proteomes" id="UP000814033">
    <property type="component" value="Unassembled WGS sequence"/>
</dbReference>
<comment type="caution">
    <text evidence="1">The sequence shown here is derived from an EMBL/GenBank/DDBJ whole genome shotgun (WGS) entry which is preliminary data.</text>
</comment>
<keyword evidence="2" id="KW-1185">Reference proteome</keyword>
<protein>
    <submittedName>
        <fullName evidence="1">Uncharacterized protein</fullName>
    </submittedName>
</protein>
<organism evidence="1 2">
    <name type="scientific">Auriscalpium vulgare</name>
    <dbReference type="NCBI Taxonomy" id="40419"/>
    <lineage>
        <taxon>Eukaryota</taxon>
        <taxon>Fungi</taxon>
        <taxon>Dikarya</taxon>
        <taxon>Basidiomycota</taxon>
        <taxon>Agaricomycotina</taxon>
        <taxon>Agaricomycetes</taxon>
        <taxon>Russulales</taxon>
        <taxon>Auriscalpiaceae</taxon>
        <taxon>Auriscalpium</taxon>
    </lineage>
</organism>
<reference evidence="1" key="1">
    <citation type="submission" date="2021-02" db="EMBL/GenBank/DDBJ databases">
        <authorList>
            <consortium name="DOE Joint Genome Institute"/>
            <person name="Ahrendt S."/>
            <person name="Looney B.P."/>
            <person name="Miyauchi S."/>
            <person name="Morin E."/>
            <person name="Drula E."/>
            <person name="Courty P.E."/>
            <person name="Chicoki N."/>
            <person name="Fauchery L."/>
            <person name="Kohler A."/>
            <person name="Kuo A."/>
            <person name="Labutti K."/>
            <person name="Pangilinan J."/>
            <person name="Lipzen A."/>
            <person name="Riley R."/>
            <person name="Andreopoulos W."/>
            <person name="He G."/>
            <person name="Johnson J."/>
            <person name="Barry K.W."/>
            <person name="Grigoriev I.V."/>
            <person name="Nagy L."/>
            <person name="Hibbett D."/>
            <person name="Henrissat B."/>
            <person name="Matheny P.B."/>
            <person name="Labbe J."/>
            <person name="Martin F."/>
        </authorList>
    </citation>
    <scope>NUCLEOTIDE SEQUENCE</scope>
    <source>
        <strain evidence="1">FP105234-sp</strain>
    </source>
</reference>
<sequence length="158" mass="16603">MLHARRGCLLRNSCPVMDALPILRRGRVLRGDGHPRLHGRTAPVGPAHGEGSPWIRGPSSGAGPGFADTCLPPASATPTVRPTPRFHRPTGPAHRAQGPTVAPLVRLPRNCCTRTACAPSFSNDASSVQLLACMGGCTPVTRAEELLRGALCSCNTPY</sequence>
<reference evidence="1" key="2">
    <citation type="journal article" date="2022" name="New Phytol.">
        <title>Evolutionary transition to the ectomycorrhizal habit in the genomes of a hyperdiverse lineage of mushroom-forming fungi.</title>
        <authorList>
            <person name="Looney B."/>
            <person name="Miyauchi S."/>
            <person name="Morin E."/>
            <person name="Drula E."/>
            <person name="Courty P.E."/>
            <person name="Kohler A."/>
            <person name="Kuo A."/>
            <person name="LaButti K."/>
            <person name="Pangilinan J."/>
            <person name="Lipzen A."/>
            <person name="Riley R."/>
            <person name="Andreopoulos W."/>
            <person name="He G."/>
            <person name="Johnson J."/>
            <person name="Nolan M."/>
            <person name="Tritt A."/>
            <person name="Barry K.W."/>
            <person name="Grigoriev I.V."/>
            <person name="Nagy L.G."/>
            <person name="Hibbett D."/>
            <person name="Henrissat B."/>
            <person name="Matheny P.B."/>
            <person name="Labbe J."/>
            <person name="Martin F.M."/>
        </authorList>
    </citation>
    <scope>NUCLEOTIDE SEQUENCE</scope>
    <source>
        <strain evidence="1">FP105234-sp</strain>
    </source>
</reference>
<accession>A0ACB8SBI3</accession>
<evidence type="ECO:0000313" key="1">
    <source>
        <dbReference type="EMBL" id="KAI0053833.1"/>
    </source>
</evidence>
<dbReference type="EMBL" id="MU275838">
    <property type="protein sequence ID" value="KAI0053833.1"/>
    <property type="molecule type" value="Genomic_DNA"/>
</dbReference>
<evidence type="ECO:0000313" key="2">
    <source>
        <dbReference type="Proteomes" id="UP000814033"/>
    </source>
</evidence>
<proteinExistence type="predicted"/>
<gene>
    <name evidence="1" type="ORF">FA95DRAFT_2108</name>
</gene>